<proteinExistence type="predicted"/>
<dbReference type="GO" id="GO:0008168">
    <property type="term" value="F:methyltransferase activity"/>
    <property type="evidence" value="ECO:0007669"/>
    <property type="project" value="UniProtKB-KW"/>
</dbReference>
<dbReference type="Gene3D" id="3.40.50.150">
    <property type="entry name" value="Vaccinia Virus protein VP39"/>
    <property type="match status" value="1"/>
</dbReference>
<comment type="caution">
    <text evidence="1">The sequence shown here is derived from an EMBL/GenBank/DDBJ whole genome shotgun (WGS) entry which is preliminary data.</text>
</comment>
<keyword evidence="1" id="KW-0808">Transferase</keyword>
<dbReference type="InterPro" id="IPR029063">
    <property type="entry name" value="SAM-dependent_MTases_sf"/>
</dbReference>
<dbReference type="PANTHER" id="PTHR43167:SF1">
    <property type="entry name" value="PUTATIVE (AFU_ORTHOLOGUE AFUA_6G01830)-RELATED"/>
    <property type="match status" value="1"/>
</dbReference>
<gene>
    <name evidence="1" type="ORF">EOD41_06120</name>
</gene>
<dbReference type="Proteomes" id="UP000282759">
    <property type="component" value="Unassembled WGS sequence"/>
</dbReference>
<sequence length="261" mass="29721">MFNIRFAADYLLHRFKAKTRHGIHSPFVYHLVDKVIYDTQPKKVYNEIEATRNLLLSDDRLITVTDLGAGSHLNNNKQKKISALAKNALKAPKLAQLLYRLVADMQPKSIIELGTCLGVTTLYLQKAAPEAKVFTLEGCPQTASVANKQFEAHQLNNINLDVGNFDDTLLPIIDSLPQLDFVYVDGNHQKEATLRYFEWCLPKVHEGTLLIFDDIYWSEGMKEAWAQIKAHPQVTVTIDLFWIGLVYFKKGQAKEDFMVKV</sequence>
<name>A0A437MV40_9SPHI</name>
<accession>A0A437MV40</accession>
<protein>
    <submittedName>
        <fullName evidence="1">Class I SAM-dependent methyltransferase</fullName>
    </submittedName>
</protein>
<dbReference type="GO" id="GO:0032259">
    <property type="term" value="P:methylation"/>
    <property type="evidence" value="ECO:0007669"/>
    <property type="project" value="UniProtKB-KW"/>
</dbReference>
<dbReference type="PANTHER" id="PTHR43167">
    <property type="entry name" value="PUTATIVE (AFU_ORTHOLOGUE AFUA_6G01830)-RELATED"/>
    <property type="match status" value="1"/>
</dbReference>
<keyword evidence="2" id="KW-1185">Reference proteome</keyword>
<evidence type="ECO:0000313" key="1">
    <source>
        <dbReference type="EMBL" id="RVU01540.1"/>
    </source>
</evidence>
<dbReference type="AlphaFoldDB" id="A0A437MV40"/>
<reference evidence="1 2" key="1">
    <citation type="submission" date="2019-01" db="EMBL/GenBank/DDBJ databases">
        <authorList>
            <person name="Chen W.-M."/>
        </authorList>
    </citation>
    <scope>NUCLEOTIDE SEQUENCE [LARGE SCALE GENOMIC DNA]</scope>
    <source>
        <strain evidence="1 2">YBJ-36</strain>
    </source>
</reference>
<evidence type="ECO:0000313" key="2">
    <source>
        <dbReference type="Proteomes" id="UP000282759"/>
    </source>
</evidence>
<dbReference type="RefSeq" id="WP_127703912.1">
    <property type="nucleotide sequence ID" value="NZ_SACK01000002.1"/>
</dbReference>
<organism evidence="1 2">
    <name type="scientific">Mucilaginibacter limnophilus</name>
    <dbReference type="NCBI Taxonomy" id="1932778"/>
    <lineage>
        <taxon>Bacteria</taxon>
        <taxon>Pseudomonadati</taxon>
        <taxon>Bacteroidota</taxon>
        <taxon>Sphingobacteriia</taxon>
        <taxon>Sphingobacteriales</taxon>
        <taxon>Sphingobacteriaceae</taxon>
        <taxon>Mucilaginibacter</taxon>
    </lineage>
</organism>
<dbReference type="EMBL" id="SACK01000002">
    <property type="protein sequence ID" value="RVU01540.1"/>
    <property type="molecule type" value="Genomic_DNA"/>
</dbReference>
<dbReference type="Pfam" id="PF13578">
    <property type="entry name" value="Methyltransf_24"/>
    <property type="match status" value="1"/>
</dbReference>
<dbReference type="SUPFAM" id="SSF53335">
    <property type="entry name" value="S-adenosyl-L-methionine-dependent methyltransferases"/>
    <property type="match status" value="1"/>
</dbReference>
<keyword evidence="1" id="KW-0489">Methyltransferase</keyword>
<dbReference type="OrthoDB" id="5464618at2"/>